<feature type="transmembrane region" description="Helical" evidence="1">
    <location>
        <begin position="313"/>
        <end position="336"/>
    </location>
</feature>
<proteinExistence type="predicted"/>
<keyword evidence="1" id="KW-0472">Membrane</keyword>
<dbReference type="Proteomes" id="UP000184188">
    <property type="component" value="Unassembled WGS sequence"/>
</dbReference>
<accession>A0A1L9SI30</accession>
<feature type="transmembrane region" description="Helical" evidence="1">
    <location>
        <begin position="139"/>
        <end position="155"/>
    </location>
</feature>
<organism evidence="3 4">
    <name type="scientific">Penicilliopsis zonata CBS 506.65</name>
    <dbReference type="NCBI Taxonomy" id="1073090"/>
    <lineage>
        <taxon>Eukaryota</taxon>
        <taxon>Fungi</taxon>
        <taxon>Dikarya</taxon>
        <taxon>Ascomycota</taxon>
        <taxon>Pezizomycotina</taxon>
        <taxon>Eurotiomycetes</taxon>
        <taxon>Eurotiomycetidae</taxon>
        <taxon>Eurotiales</taxon>
        <taxon>Aspergillaceae</taxon>
        <taxon>Penicilliopsis</taxon>
    </lineage>
</organism>
<keyword evidence="4" id="KW-1185">Reference proteome</keyword>
<dbReference type="GeneID" id="34615871"/>
<dbReference type="InterPro" id="IPR046623">
    <property type="entry name" value="DUF6536"/>
</dbReference>
<dbReference type="AlphaFoldDB" id="A0A1L9SI30"/>
<dbReference type="Pfam" id="PF20163">
    <property type="entry name" value="DUF6536"/>
    <property type="match status" value="1"/>
</dbReference>
<dbReference type="RefSeq" id="XP_022581273.1">
    <property type="nucleotide sequence ID" value="XM_022729407.1"/>
</dbReference>
<evidence type="ECO:0000313" key="3">
    <source>
        <dbReference type="EMBL" id="OJJ46763.1"/>
    </source>
</evidence>
<dbReference type="OrthoDB" id="5429634at2759"/>
<feature type="domain" description="DUF6536" evidence="2">
    <location>
        <begin position="21"/>
        <end position="176"/>
    </location>
</feature>
<feature type="transmembrane region" description="Helical" evidence="1">
    <location>
        <begin position="79"/>
        <end position="97"/>
    </location>
</feature>
<gene>
    <name evidence="3" type="ORF">ASPZODRAFT_66871</name>
</gene>
<protein>
    <recommendedName>
        <fullName evidence="2">DUF6536 domain-containing protein</fullName>
    </recommendedName>
</protein>
<feature type="transmembrane region" description="Helical" evidence="1">
    <location>
        <begin position="424"/>
        <end position="447"/>
    </location>
</feature>
<feature type="transmembrane region" description="Helical" evidence="1">
    <location>
        <begin position="21"/>
        <end position="51"/>
    </location>
</feature>
<dbReference type="VEuPathDB" id="FungiDB:ASPZODRAFT_66871"/>
<name>A0A1L9SI30_9EURO</name>
<feature type="transmembrane region" description="Helical" evidence="1">
    <location>
        <begin position="551"/>
        <end position="573"/>
    </location>
</feature>
<sequence length="683" mass="75390">MISLSLRSLLSKPKAERDTEWIAGALLCTWAAAVILVINIILTIIAAGFGYSRRDGGGKFDSVELYAGSCTVTTGWTNGLHIVINVLSTILLALSNYTMQCLAAPSRADIDHAHYRRRWLDIGTFSFRNFFVMDTRRKVLWMLLLLSSTPIHMIYNSVIFSSIVTFDYGILYIPDDLAPTESLIRNETEAAAFQLVMGVEPAVVQAQIFNGTFQNLTNKQCYDAYNTEFISTRGNLLFVADRKYFHNVSSLVAKISDQVAANQSTPIQNDSIAELYYYYSMGTDVINWYIYISDISIPISYCLSEKVDGKCQLFFSPAIVLCVIICNAIKVACMYLTAKTSRKQILFTVGDGIASFLTHPDETTKGRCLLSRADLTNSLSSKKYTRISASDGLALGDLNQPFQTHPMLLSRPKRWFQAVSKTRWAVVMSFFLACLGVSIFLFVISMANASGGEGFISLAAAWEMGFGQPSSTAMIGSSFVSTNLIALVLISNTPQLVLSILYFLCNSLLTAMLVAAEFDSYAIRRKPLRVSWPQGLQRSTYYLSLPFRYSVPLLIVSAVMHWLLSQSIFFVDIVEYEDPSLSASSSITRGACYSPIAMFILLLIAGVDFTALFGLSIRRFRSSIPLTSHCSAAISAACHPPADDVDAAVKAVMWGEMASETDYPHCTFTSQPVVSPSIGCLYI</sequence>
<dbReference type="STRING" id="1073090.A0A1L9SI30"/>
<dbReference type="EMBL" id="KV878342">
    <property type="protein sequence ID" value="OJJ46763.1"/>
    <property type="molecule type" value="Genomic_DNA"/>
</dbReference>
<dbReference type="PANTHER" id="PTHR35395:SF1">
    <property type="entry name" value="DUF6536 DOMAIN-CONTAINING PROTEIN"/>
    <property type="match status" value="1"/>
</dbReference>
<feature type="transmembrane region" description="Helical" evidence="1">
    <location>
        <begin position="496"/>
        <end position="516"/>
    </location>
</feature>
<keyword evidence="1" id="KW-0812">Transmembrane</keyword>
<feature type="transmembrane region" description="Helical" evidence="1">
    <location>
        <begin position="593"/>
        <end position="615"/>
    </location>
</feature>
<keyword evidence="1" id="KW-1133">Transmembrane helix</keyword>
<reference evidence="4" key="1">
    <citation type="journal article" date="2017" name="Genome Biol.">
        <title>Comparative genomics reveals high biological diversity and specific adaptations in the industrially and medically important fungal genus Aspergillus.</title>
        <authorList>
            <person name="de Vries R.P."/>
            <person name="Riley R."/>
            <person name="Wiebenga A."/>
            <person name="Aguilar-Osorio G."/>
            <person name="Amillis S."/>
            <person name="Uchima C.A."/>
            <person name="Anderluh G."/>
            <person name="Asadollahi M."/>
            <person name="Askin M."/>
            <person name="Barry K."/>
            <person name="Battaglia E."/>
            <person name="Bayram O."/>
            <person name="Benocci T."/>
            <person name="Braus-Stromeyer S.A."/>
            <person name="Caldana C."/>
            <person name="Canovas D."/>
            <person name="Cerqueira G.C."/>
            <person name="Chen F."/>
            <person name="Chen W."/>
            <person name="Choi C."/>
            <person name="Clum A."/>
            <person name="Dos Santos R.A."/>
            <person name="Damasio A.R."/>
            <person name="Diallinas G."/>
            <person name="Emri T."/>
            <person name="Fekete E."/>
            <person name="Flipphi M."/>
            <person name="Freyberg S."/>
            <person name="Gallo A."/>
            <person name="Gournas C."/>
            <person name="Habgood R."/>
            <person name="Hainaut M."/>
            <person name="Harispe M.L."/>
            <person name="Henrissat B."/>
            <person name="Hilden K.S."/>
            <person name="Hope R."/>
            <person name="Hossain A."/>
            <person name="Karabika E."/>
            <person name="Karaffa L."/>
            <person name="Karanyi Z."/>
            <person name="Krasevec N."/>
            <person name="Kuo A."/>
            <person name="Kusch H."/>
            <person name="LaButti K."/>
            <person name="Lagendijk E.L."/>
            <person name="Lapidus A."/>
            <person name="Levasseur A."/>
            <person name="Lindquist E."/>
            <person name="Lipzen A."/>
            <person name="Logrieco A.F."/>
            <person name="MacCabe A."/>
            <person name="Maekelae M.R."/>
            <person name="Malavazi I."/>
            <person name="Melin P."/>
            <person name="Meyer V."/>
            <person name="Mielnichuk N."/>
            <person name="Miskei M."/>
            <person name="Molnar A.P."/>
            <person name="Mule G."/>
            <person name="Ngan C.Y."/>
            <person name="Orejas M."/>
            <person name="Orosz E."/>
            <person name="Ouedraogo J.P."/>
            <person name="Overkamp K.M."/>
            <person name="Park H.-S."/>
            <person name="Perrone G."/>
            <person name="Piumi F."/>
            <person name="Punt P.J."/>
            <person name="Ram A.F."/>
            <person name="Ramon A."/>
            <person name="Rauscher S."/>
            <person name="Record E."/>
            <person name="Riano-Pachon D.M."/>
            <person name="Robert V."/>
            <person name="Roehrig J."/>
            <person name="Ruller R."/>
            <person name="Salamov A."/>
            <person name="Salih N.S."/>
            <person name="Samson R.A."/>
            <person name="Sandor E."/>
            <person name="Sanguinetti M."/>
            <person name="Schuetze T."/>
            <person name="Sepcic K."/>
            <person name="Shelest E."/>
            <person name="Sherlock G."/>
            <person name="Sophianopoulou V."/>
            <person name="Squina F.M."/>
            <person name="Sun H."/>
            <person name="Susca A."/>
            <person name="Todd R.B."/>
            <person name="Tsang A."/>
            <person name="Unkles S.E."/>
            <person name="van de Wiele N."/>
            <person name="van Rossen-Uffink D."/>
            <person name="Oliveira J.V."/>
            <person name="Vesth T.C."/>
            <person name="Visser J."/>
            <person name="Yu J.-H."/>
            <person name="Zhou M."/>
            <person name="Andersen M.R."/>
            <person name="Archer D.B."/>
            <person name="Baker S.E."/>
            <person name="Benoit I."/>
            <person name="Brakhage A.A."/>
            <person name="Braus G.H."/>
            <person name="Fischer R."/>
            <person name="Frisvad J.C."/>
            <person name="Goldman G.H."/>
            <person name="Houbraken J."/>
            <person name="Oakley B."/>
            <person name="Pocsi I."/>
            <person name="Scazzocchio C."/>
            <person name="Seiboth B."/>
            <person name="vanKuyk P.A."/>
            <person name="Wortman J."/>
            <person name="Dyer P.S."/>
            <person name="Grigoriev I.V."/>
        </authorList>
    </citation>
    <scope>NUCLEOTIDE SEQUENCE [LARGE SCALE GENOMIC DNA]</scope>
    <source>
        <strain evidence="4">CBS 506.65</strain>
    </source>
</reference>
<evidence type="ECO:0000313" key="4">
    <source>
        <dbReference type="Proteomes" id="UP000184188"/>
    </source>
</evidence>
<evidence type="ECO:0000259" key="2">
    <source>
        <dbReference type="Pfam" id="PF20163"/>
    </source>
</evidence>
<evidence type="ECO:0000256" key="1">
    <source>
        <dbReference type="SAM" id="Phobius"/>
    </source>
</evidence>
<dbReference type="PANTHER" id="PTHR35395">
    <property type="entry name" value="DUF6536 DOMAIN-CONTAINING PROTEIN"/>
    <property type="match status" value="1"/>
</dbReference>